<comment type="subcellular location">
    <subcellularLocation>
        <location evidence="1">Membrane</location>
        <topology evidence="1">Single-pass membrane protein</topology>
    </subcellularLocation>
</comment>
<evidence type="ECO:0000256" key="3">
    <source>
        <dbReference type="ARBA" id="ARBA00022989"/>
    </source>
</evidence>
<dbReference type="InterPro" id="IPR051694">
    <property type="entry name" value="Immunoregulatory_rcpt-like"/>
</dbReference>
<keyword evidence="2 6" id="KW-0812">Transmembrane</keyword>
<dbReference type="GO" id="GO:0016020">
    <property type="term" value="C:membrane"/>
    <property type="evidence" value="ECO:0007669"/>
    <property type="project" value="UniProtKB-SubCell"/>
</dbReference>
<dbReference type="EMBL" id="ML976980">
    <property type="protein sequence ID" value="KAF1961624.1"/>
    <property type="molecule type" value="Genomic_DNA"/>
</dbReference>
<reference evidence="9" key="1">
    <citation type="journal article" date="2020" name="Stud. Mycol.">
        <title>101 Dothideomycetes genomes: a test case for predicting lifestyles and emergence of pathogens.</title>
        <authorList>
            <person name="Haridas S."/>
            <person name="Albert R."/>
            <person name="Binder M."/>
            <person name="Bloem J."/>
            <person name="Labutti K."/>
            <person name="Salamov A."/>
            <person name="Andreopoulos B."/>
            <person name="Baker S."/>
            <person name="Barry K."/>
            <person name="Bills G."/>
            <person name="Bluhm B."/>
            <person name="Cannon C."/>
            <person name="Castanera R."/>
            <person name="Culley D."/>
            <person name="Daum C."/>
            <person name="Ezra D."/>
            <person name="Gonzalez J."/>
            <person name="Henrissat B."/>
            <person name="Kuo A."/>
            <person name="Liang C."/>
            <person name="Lipzen A."/>
            <person name="Lutzoni F."/>
            <person name="Magnuson J."/>
            <person name="Mondo S."/>
            <person name="Nolan M."/>
            <person name="Ohm R."/>
            <person name="Pangilinan J."/>
            <person name="Park H.-J."/>
            <person name="Ramirez L."/>
            <person name="Alfaro M."/>
            <person name="Sun H."/>
            <person name="Tritt A."/>
            <person name="Yoshinaga Y."/>
            <person name="Zwiers L.-H."/>
            <person name="Turgeon B."/>
            <person name="Goodwin S."/>
            <person name="Spatafora J."/>
            <person name="Crous P."/>
            <person name="Grigoriev I."/>
        </authorList>
    </citation>
    <scope>NUCLEOTIDE SEQUENCE</scope>
    <source>
        <strain evidence="9">CBS 675.92</strain>
    </source>
</reference>
<evidence type="ECO:0000256" key="5">
    <source>
        <dbReference type="SAM" id="MobiDB-lite"/>
    </source>
</evidence>
<dbReference type="Proteomes" id="UP000800035">
    <property type="component" value="Unassembled WGS sequence"/>
</dbReference>
<evidence type="ECO:0000256" key="1">
    <source>
        <dbReference type="ARBA" id="ARBA00004167"/>
    </source>
</evidence>
<gene>
    <name evidence="9" type="ORF">CC80DRAFT_195148</name>
</gene>
<evidence type="ECO:0000313" key="10">
    <source>
        <dbReference type="Proteomes" id="UP000800035"/>
    </source>
</evidence>
<feature type="region of interest" description="Disordered" evidence="5">
    <location>
        <begin position="120"/>
        <end position="158"/>
    </location>
</feature>
<keyword evidence="4 6" id="KW-0472">Membrane</keyword>
<dbReference type="InterPro" id="IPR002889">
    <property type="entry name" value="WSC_carb-bd"/>
</dbReference>
<evidence type="ECO:0000256" key="2">
    <source>
        <dbReference type="ARBA" id="ARBA00022692"/>
    </source>
</evidence>
<keyword evidence="10" id="KW-1185">Reference proteome</keyword>
<dbReference type="PROSITE" id="PS51212">
    <property type="entry name" value="WSC"/>
    <property type="match status" value="1"/>
</dbReference>
<evidence type="ECO:0000256" key="7">
    <source>
        <dbReference type="SAM" id="SignalP"/>
    </source>
</evidence>
<feature type="compositionally biased region" description="Polar residues" evidence="5">
    <location>
        <begin position="266"/>
        <end position="287"/>
    </location>
</feature>
<evidence type="ECO:0000259" key="8">
    <source>
        <dbReference type="PROSITE" id="PS51212"/>
    </source>
</evidence>
<sequence length="338" mass="36098">MDRKTRIPFAGLITLLGLLLLAIPIRADGFNVEYCSTQNTGGGNAIVDNFQSNGYCTDKCRSSAYAVILDKSCWCSDYAPGADQHRTSDCSDNCPGFPSEKCGNKDQKLYIYIKGVGGVEPSGTRGAPEPTSSSKSATSATSTKSAPPSTTFQTSAAPVVPQTSVRVVTQSGLTLTQTVVSTPTAEPGQKQEQGVNKGAIIGGAVGGFLGLAVVAGVTVFLLFHRRRQQSQSDEHDDQNGVHRNVSTLSKSGLLRTEKSSYPPPLNTNVSNSRQSRNLDQDSISPISGSDRRNSRPMTDQRLNPNALFVFDNTSTGSLGTIDDSRDYNRTLNIRNPDP</sequence>
<accession>A0A6A5UA92</accession>
<feature type="compositionally biased region" description="Low complexity" evidence="5">
    <location>
        <begin position="130"/>
        <end position="151"/>
    </location>
</feature>
<keyword evidence="3 6" id="KW-1133">Transmembrane helix</keyword>
<dbReference type="SMART" id="SM00321">
    <property type="entry name" value="WSC"/>
    <property type="match status" value="1"/>
</dbReference>
<feature type="region of interest" description="Disordered" evidence="5">
    <location>
        <begin position="230"/>
        <end position="305"/>
    </location>
</feature>
<feature type="domain" description="WSC" evidence="8">
    <location>
        <begin position="29"/>
        <end position="115"/>
    </location>
</feature>
<dbReference type="GO" id="GO:0071944">
    <property type="term" value="C:cell periphery"/>
    <property type="evidence" value="ECO:0007669"/>
    <property type="project" value="UniProtKB-ARBA"/>
</dbReference>
<name>A0A6A5UA92_9PLEO</name>
<evidence type="ECO:0000256" key="6">
    <source>
        <dbReference type="SAM" id="Phobius"/>
    </source>
</evidence>
<proteinExistence type="predicted"/>
<evidence type="ECO:0000313" key="9">
    <source>
        <dbReference type="EMBL" id="KAF1961624.1"/>
    </source>
</evidence>
<protein>
    <recommendedName>
        <fullName evidence="8">WSC domain-containing protein</fullName>
    </recommendedName>
</protein>
<feature type="chain" id="PRO_5025571359" description="WSC domain-containing protein" evidence="7">
    <location>
        <begin position="30"/>
        <end position="338"/>
    </location>
</feature>
<dbReference type="PANTHER" id="PTHR15549:SF26">
    <property type="entry name" value="AXIAL BUDDING PATTERN PROTEIN 2-RELATED"/>
    <property type="match status" value="1"/>
</dbReference>
<organism evidence="9 10">
    <name type="scientific">Byssothecium circinans</name>
    <dbReference type="NCBI Taxonomy" id="147558"/>
    <lineage>
        <taxon>Eukaryota</taxon>
        <taxon>Fungi</taxon>
        <taxon>Dikarya</taxon>
        <taxon>Ascomycota</taxon>
        <taxon>Pezizomycotina</taxon>
        <taxon>Dothideomycetes</taxon>
        <taxon>Pleosporomycetidae</taxon>
        <taxon>Pleosporales</taxon>
        <taxon>Massarineae</taxon>
        <taxon>Massarinaceae</taxon>
        <taxon>Byssothecium</taxon>
    </lineage>
</organism>
<dbReference type="PANTHER" id="PTHR15549">
    <property type="entry name" value="PAIRED IMMUNOGLOBULIN-LIKE TYPE 2 RECEPTOR"/>
    <property type="match status" value="1"/>
</dbReference>
<dbReference type="OrthoDB" id="2537459at2759"/>
<feature type="signal peptide" evidence="7">
    <location>
        <begin position="1"/>
        <end position="29"/>
    </location>
</feature>
<evidence type="ECO:0000256" key="4">
    <source>
        <dbReference type="ARBA" id="ARBA00023136"/>
    </source>
</evidence>
<feature type="transmembrane region" description="Helical" evidence="6">
    <location>
        <begin position="199"/>
        <end position="223"/>
    </location>
</feature>
<keyword evidence="7" id="KW-0732">Signal</keyword>
<dbReference type="AlphaFoldDB" id="A0A6A5UA92"/>